<dbReference type="InterPro" id="IPR043502">
    <property type="entry name" value="DNA/RNA_pol_sf"/>
</dbReference>
<dbReference type="SUPFAM" id="SSF56672">
    <property type="entry name" value="DNA/RNA polymerases"/>
    <property type="match status" value="1"/>
</dbReference>
<proteinExistence type="predicted"/>
<sequence>MDPNKALDTNDLSGNFFKHHWEIVGNDTISFYLDVLNGNKNISSLNETMIILIPKIRDPCELTNFRPISLCRFVYKIISKVSANRLKAVLPSCISQNQSAFIPRRIVHDNILIVHELLHYLQSSKNEPNKGFVVKLDMSKAYDRLESNFIKTIMKKMGSDWKWVEKIMDCVRSIKYTVKCNNILSDIFIPERGLHQGDPLSPYLFLFCMEAFSRMLIHAQENKILRGIRASRNGPRINHLLFADDTLLFVRNKKSDVESLVNMLNNFSNISGVIDDIQAKLSRTWWSRKDKGRQWWKLINKKDSLCFKVLSSKYFPDSNIFHAKKVDKASFTWSSIAAMAEALKDGFGWQIGNGDKINIWMDNWGIEGLNGDVIRSNILNPGEMRVNDLWHADRRCWNVNKVNRVYGKDWGDKFATFLLETWARVIK</sequence>
<dbReference type="EMBL" id="JARKNE010000004">
    <property type="protein sequence ID" value="KAK5835810.1"/>
    <property type="molecule type" value="Genomic_DNA"/>
</dbReference>
<reference evidence="2 3" key="1">
    <citation type="submission" date="2023-03" db="EMBL/GenBank/DDBJ databases">
        <title>WGS of Gossypium arboreum.</title>
        <authorList>
            <person name="Yu D."/>
        </authorList>
    </citation>
    <scope>NUCLEOTIDE SEQUENCE [LARGE SCALE GENOMIC DNA]</scope>
    <source>
        <tissue evidence="2">Leaf</tissue>
    </source>
</reference>
<dbReference type="CDD" id="cd01650">
    <property type="entry name" value="RT_nLTR_like"/>
    <property type="match status" value="1"/>
</dbReference>
<dbReference type="InterPro" id="IPR000477">
    <property type="entry name" value="RT_dom"/>
</dbReference>
<feature type="domain" description="Reverse transcriptase" evidence="1">
    <location>
        <begin position="34"/>
        <end position="338"/>
    </location>
</feature>
<evidence type="ECO:0000259" key="1">
    <source>
        <dbReference type="PROSITE" id="PS50878"/>
    </source>
</evidence>
<dbReference type="PANTHER" id="PTHR31635">
    <property type="entry name" value="REVERSE TRANSCRIPTASE DOMAIN-CONTAINING PROTEIN-RELATED"/>
    <property type="match status" value="1"/>
</dbReference>
<protein>
    <recommendedName>
        <fullName evidence="1">Reverse transcriptase domain-containing protein</fullName>
    </recommendedName>
</protein>
<evidence type="ECO:0000313" key="3">
    <source>
        <dbReference type="Proteomes" id="UP001358586"/>
    </source>
</evidence>
<gene>
    <name evidence="2" type="ORF">PVK06_011519</name>
</gene>
<organism evidence="2 3">
    <name type="scientific">Gossypium arboreum</name>
    <name type="common">Tree cotton</name>
    <name type="synonym">Gossypium nanking</name>
    <dbReference type="NCBI Taxonomy" id="29729"/>
    <lineage>
        <taxon>Eukaryota</taxon>
        <taxon>Viridiplantae</taxon>
        <taxon>Streptophyta</taxon>
        <taxon>Embryophyta</taxon>
        <taxon>Tracheophyta</taxon>
        <taxon>Spermatophyta</taxon>
        <taxon>Magnoliopsida</taxon>
        <taxon>eudicotyledons</taxon>
        <taxon>Gunneridae</taxon>
        <taxon>Pentapetalae</taxon>
        <taxon>rosids</taxon>
        <taxon>malvids</taxon>
        <taxon>Malvales</taxon>
        <taxon>Malvaceae</taxon>
        <taxon>Malvoideae</taxon>
        <taxon>Gossypium</taxon>
    </lineage>
</organism>
<accession>A0ABR0Q8Y6</accession>
<dbReference type="Pfam" id="PF00078">
    <property type="entry name" value="RVT_1"/>
    <property type="match status" value="1"/>
</dbReference>
<dbReference type="Proteomes" id="UP001358586">
    <property type="component" value="Chromosome 4"/>
</dbReference>
<comment type="caution">
    <text evidence="2">The sequence shown here is derived from an EMBL/GenBank/DDBJ whole genome shotgun (WGS) entry which is preliminary data.</text>
</comment>
<name>A0ABR0Q8Y6_GOSAR</name>
<dbReference type="PROSITE" id="PS50878">
    <property type="entry name" value="RT_POL"/>
    <property type="match status" value="1"/>
</dbReference>
<dbReference type="PANTHER" id="PTHR31635:SF196">
    <property type="entry name" value="REVERSE TRANSCRIPTASE DOMAIN-CONTAINING PROTEIN-RELATED"/>
    <property type="match status" value="1"/>
</dbReference>
<evidence type="ECO:0000313" key="2">
    <source>
        <dbReference type="EMBL" id="KAK5835810.1"/>
    </source>
</evidence>
<keyword evidence="3" id="KW-1185">Reference proteome</keyword>